<evidence type="ECO:0000256" key="3">
    <source>
        <dbReference type="ARBA" id="ARBA00022771"/>
    </source>
</evidence>
<keyword evidence="3 5" id="KW-0863">Zinc-finger</keyword>
<dbReference type="Pfam" id="PF00096">
    <property type="entry name" value="zf-C2H2"/>
    <property type="match status" value="3"/>
</dbReference>
<accession>A0A9W4WWE7</accession>
<keyword evidence="2" id="KW-0677">Repeat</keyword>
<dbReference type="GO" id="GO:0000981">
    <property type="term" value="F:DNA-binding transcription factor activity, RNA polymerase II-specific"/>
    <property type="evidence" value="ECO:0007669"/>
    <property type="project" value="TreeGrafter"/>
</dbReference>
<feature type="region of interest" description="Disordered" evidence="6">
    <location>
        <begin position="451"/>
        <end position="495"/>
    </location>
</feature>
<evidence type="ECO:0000256" key="4">
    <source>
        <dbReference type="ARBA" id="ARBA00022833"/>
    </source>
</evidence>
<protein>
    <submittedName>
        <fullName evidence="8">3200_t:CDS:1</fullName>
    </submittedName>
</protein>
<evidence type="ECO:0000256" key="6">
    <source>
        <dbReference type="SAM" id="MobiDB-lite"/>
    </source>
</evidence>
<evidence type="ECO:0000256" key="5">
    <source>
        <dbReference type="PROSITE-ProRule" id="PRU00042"/>
    </source>
</evidence>
<keyword evidence="4" id="KW-0862">Zinc</keyword>
<evidence type="ECO:0000259" key="7">
    <source>
        <dbReference type="PROSITE" id="PS50157"/>
    </source>
</evidence>
<name>A0A9W4WWE7_9GLOM</name>
<reference evidence="8" key="1">
    <citation type="submission" date="2022-08" db="EMBL/GenBank/DDBJ databases">
        <authorList>
            <person name="Kallberg Y."/>
            <person name="Tangrot J."/>
            <person name="Rosling A."/>
        </authorList>
    </citation>
    <scope>NUCLEOTIDE SEQUENCE</scope>
    <source>
        <strain evidence="8">Wild A</strain>
    </source>
</reference>
<dbReference type="FunFam" id="3.30.160.60:FF:000072">
    <property type="entry name" value="zinc finger protein 143 isoform X1"/>
    <property type="match status" value="1"/>
</dbReference>
<dbReference type="PROSITE" id="PS50157">
    <property type="entry name" value="ZINC_FINGER_C2H2_2"/>
    <property type="match status" value="2"/>
</dbReference>
<dbReference type="GO" id="GO:0008270">
    <property type="term" value="F:zinc ion binding"/>
    <property type="evidence" value="ECO:0007669"/>
    <property type="project" value="UniProtKB-KW"/>
</dbReference>
<dbReference type="InterPro" id="IPR050329">
    <property type="entry name" value="GLI_C2H2-zinc-finger"/>
</dbReference>
<evidence type="ECO:0000256" key="2">
    <source>
        <dbReference type="ARBA" id="ARBA00022737"/>
    </source>
</evidence>
<dbReference type="GO" id="GO:0045944">
    <property type="term" value="P:positive regulation of transcription by RNA polymerase II"/>
    <property type="evidence" value="ECO:0007669"/>
    <property type="project" value="UniProtKB-ARBA"/>
</dbReference>
<dbReference type="PROSITE" id="PS00028">
    <property type="entry name" value="ZINC_FINGER_C2H2_1"/>
    <property type="match status" value="2"/>
</dbReference>
<dbReference type="GO" id="GO:0005634">
    <property type="term" value="C:nucleus"/>
    <property type="evidence" value="ECO:0007669"/>
    <property type="project" value="UniProtKB-ARBA"/>
</dbReference>
<dbReference type="GO" id="GO:0000978">
    <property type="term" value="F:RNA polymerase II cis-regulatory region sequence-specific DNA binding"/>
    <property type="evidence" value="ECO:0007669"/>
    <property type="project" value="UniProtKB-ARBA"/>
</dbReference>
<proteinExistence type="predicted"/>
<evidence type="ECO:0000313" key="9">
    <source>
        <dbReference type="Proteomes" id="UP001153678"/>
    </source>
</evidence>
<dbReference type="EMBL" id="CAMKVN010001632">
    <property type="protein sequence ID" value="CAI2177207.1"/>
    <property type="molecule type" value="Genomic_DNA"/>
</dbReference>
<dbReference type="FunFam" id="3.30.160.60:FF:000100">
    <property type="entry name" value="Zinc finger 45-like"/>
    <property type="match status" value="1"/>
</dbReference>
<gene>
    <name evidence="8" type="ORF">FWILDA_LOCUS7971</name>
</gene>
<dbReference type="AlphaFoldDB" id="A0A9W4WWE7"/>
<feature type="domain" description="C2H2-type" evidence="7">
    <location>
        <begin position="524"/>
        <end position="554"/>
    </location>
</feature>
<sequence>MYTESFDNVSSAELMHYTSTPENTSNADYINNFDFNIYSQPSTQTTDYIENELYHPLPQIGQQVIQLVNQQQNNDVTNFNFFTNNNHLPLDNHIDLSPTEENFHYTTPNQSDFAAASPHGYSENNASTPLLESYTNNGTFSAHSTPVLSSEPLFQDSNSNFLLFSPVVNNYRNLSIKTSPSAFCDLHISDDIGSTPTVPGFGTPYTADYSTVPSRTPLITPQNTPYINTPYVTNSPFSVASTINTPFALPQTPLTVDTPLVEPSGADPNLYDESGKIGSWFNLFAAPSANVLNYSNLKGSPSVYEDNTIYEKTIVPYFDGCYDNNQIVNMATISPEYVGTVASDNGEKKIDTSELVAPGSPNSRQHDVSTFALTDKSSSPNTALGVAAAVEQMSTSPSKSVTEFADLLKVENDQGNLEAVKAEQSLIITHPTQTPDSAPTTPVDAPRLLAIRPHPQDDDDSVENESTRRSKRQRTMSVSEENEEENDDESEKKYNCPDCGRGFNRKFNMQTHRLTHDPNRVKPFACDHPNCGSRFTRKHDLKRHINGIHKGEKVHECTVCRKPFSRKDAWKRHITTCGKM</sequence>
<dbReference type="OrthoDB" id="8117402at2759"/>
<keyword evidence="1" id="KW-0479">Metal-binding</keyword>
<keyword evidence="9" id="KW-1185">Reference proteome</keyword>
<dbReference type="Proteomes" id="UP001153678">
    <property type="component" value="Unassembled WGS sequence"/>
</dbReference>
<dbReference type="InterPro" id="IPR013087">
    <property type="entry name" value="Znf_C2H2_type"/>
</dbReference>
<evidence type="ECO:0000256" key="1">
    <source>
        <dbReference type="ARBA" id="ARBA00022723"/>
    </source>
</evidence>
<comment type="caution">
    <text evidence="8">The sequence shown here is derived from an EMBL/GenBank/DDBJ whole genome shotgun (WGS) entry which is preliminary data.</text>
</comment>
<dbReference type="SMART" id="SM00355">
    <property type="entry name" value="ZnF_C2H2"/>
    <property type="match status" value="3"/>
</dbReference>
<feature type="compositionally biased region" description="Acidic residues" evidence="6">
    <location>
        <begin position="480"/>
        <end position="489"/>
    </location>
</feature>
<feature type="domain" description="C2H2-type" evidence="7">
    <location>
        <begin position="494"/>
        <end position="521"/>
    </location>
</feature>
<dbReference type="PANTHER" id="PTHR19818:SF144">
    <property type="entry name" value="METALLOTHIONEIN EXPRESSION ACTIVATOR-RELATED"/>
    <property type="match status" value="1"/>
</dbReference>
<dbReference type="InterPro" id="IPR036236">
    <property type="entry name" value="Znf_C2H2_sf"/>
</dbReference>
<organism evidence="8 9">
    <name type="scientific">Funneliformis geosporum</name>
    <dbReference type="NCBI Taxonomy" id="1117311"/>
    <lineage>
        <taxon>Eukaryota</taxon>
        <taxon>Fungi</taxon>
        <taxon>Fungi incertae sedis</taxon>
        <taxon>Mucoromycota</taxon>
        <taxon>Glomeromycotina</taxon>
        <taxon>Glomeromycetes</taxon>
        <taxon>Glomerales</taxon>
        <taxon>Glomeraceae</taxon>
        <taxon>Funneliformis</taxon>
    </lineage>
</organism>
<dbReference type="Gene3D" id="3.30.160.60">
    <property type="entry name" value="Classic Zinc Finger"/>
    <property type="match status" value="3"/>
</dbReference>
<dbReference type="PANTHER" id="PTHR19818">
    <property type="entry name" value="ZINC FINGER PROTEIN ZIC AND GLI"/>
    <property type="match status" value="1"/>
</dbReference>
<evidence type="ECO:0000313" key="8">
    <source>
        <dbReference type="EMBL" id="CAI2177207.1"/>
    </source>
</evidence>
<dbReference type="SUPFAM" id="SSF57667">
    <property type="entry name" value="beta-beta-alpha zinc fingers"/>
    <property type="match status" value="2"/>
</dbReference>